<comment type="caution">
    <text evidence="4">The sequence shown here is derived from an EMBL/GenBank/DDBJ whole genome shotgun (WGS) entry which is preliminary data.</text>
</comment>
<reference evidence="4 5" key="1">
    <citation type="journal article" date="2014" name="Mol. Plant">
        <title>Chromosome Scale Genome Assembly and Transcriptome Profiling of Nannochloropsis gaditana in Nitrogen Depletion.</title>
        <authorList>
            <person name="Corteggiani Carpinelli E."/>
            <person name="Telatin A."/>
            <person name="Vitulo N."/>
            <person name="Forcato C."/>
            <person name="D'Angelo M."/>
            <person name="Schiavon R."/>
            <person name="Vezzi A."/>
            <person name="Giacometti G.M."/>
            <person name="Morosinotto T."/>
            <person name="Valle G."/>
        </authorList>
    </citation>
    <scope>NUCLEOTIDE SEQUENCE [LARGE SCALE GENOMIC DNA]</scope>
    <source>
        <strain evidence="4 5">B-31</strain>
    </source>
</reference>
<organism evidence="4 5">
    <name type="scientific">Nannochloropsis gaditana</name>
    <dbReference type="NCBI Taxonomy" id="72520"/>
    <lineage>
        <taxon>Eukaryota</taxon>
        <taxon>Sar</taxon>
        <taxon>Stramenopiles</taxon>
        <taxon>Ochrophyta</taxon>
        <taxon>Eustigmatophyceae</taxon>
        <taxon>Eustigmatales</taxon>
        <taxon>Monodopsidaceae</taxon>
        <taxon>Nannochloropsis</taxon>
    </lineage>
</organism>
<accession>W7TL45</accession>
<name>W7TL45_9STRA</name>
<dbReference type="EMBL" id="AZIL01001307">
    <property type="protein sequence ID" value="EWM24213.1"/>
    <property type="molecule type" value="Genomic_DNA"/>
</dbReference>
<gene>
    <name evidence="4" type="ORF">Naga_102203g1</name>
</gene>
<dbReference type="PROSITE" id="PS51371">
    <property type="entry name" value="CBS"/>
    <property type="match status" value="3"/>
</dbReference>
<protein>
    <submittedName>
        <fullName evidence="4">Myosin-like protein</fullName>
    </submittedName>
</protein>
<keyword evidence="5" id="KW-1185">Reference proteome</keyword>
<dbReference type="AlphaFoldDB" id="W7TL45"/>
<dbReference type="InterPro" id="IPR000644">
    <property type="entry name" value="CBS_dom"/>
</dbReference>
<dbReference type="InterPro" id="IPR046342">
    <property type="entry name" value="CBS_dom_sf"/>
</dbReference>
<evidence type="ECO:0000256" key="2">
    <source>
        <dbReference type="PROSITE-ProRule" id="PRU00703"/>
    </source>
</evidence>
<evidence type="ECO:0000256" key="1">
    <source>
        <dbReference type="ARBA" id="ARBA00022737"/>
    </source>
</evidence>
<keyword evidence="1" id="KW-0677">Repeat</keyword>
<dbReference type="InterPro" id="IPR051462">
    <property type="entry name" value="CBS_domain-containing"/>
</dbReference>
<sequence length="273" mass="28438">MVERRAAAVLLTGKDGTLSGILTDTDVTRRVVSKELSVEGTTAEDVMTANPTTVTLEDDCLDALTLMVRGSFRHLPVLDSGDAVVGCLDIAKCLNDAITRLEKMEEHREKQLGNGTNKQLEAAAMAMALAGRGGGGKHQTALVSTLMQLLSSSGGNGEDGGSKLPSVGSMLSGASSTVLLSKEASILEASREMAASRKACLVVGENGELIGLVTFKDVLGRVVAKGLSPGGAILGEVMTPKPASVTPDMSLLDALYTMRDGHFLNLPVVEETR</sequence>
<feature type="domain" description="CBS" evidence="3">
    <location>
        <begin position="238"/>
        <end position="273"/>
    </location>
</feature>
<dbReference type="Gene3D" id="3.10.580.10">
    <property type="entry name" value="CBS-domain"/>
    <property type="match status" value="2"/>
</dbReference>
<proteinExistence type="predicted"/>
<feature type="domain" description="CBS" evidence="3">
    <location>
        <begin position="47"/>
        <end position="103"/>
    </location>
</feature>
<dbReference type="PANTHER" id="PTHR48108:SF26">
    <property type="entry name" value="CBS DOMAIN-CONTAINING PROTEIN DDB_G0289609"/>
    <property type="match status" value="1"/>
</dbReference>
<keyword evidence="2" id="KW-0129">CBS domain</keyword>
<evidence type="ECO:0000259" key="3">
    <source>
        <dbReference type="PROSITE" id="PS51371"/>
    </source>
</evidence>
<dbReference type="Proteomes" id="UP000019335">
    <property type="component" value="Chromosome 14"/>
</dbReference>
<dbReference type="Pfam" id="PF00571">
    <property type="entry name" value="CBS"/>
    <property type="match status" value="3"/>
</dbReference>
<dbReference type="OrthoDB" id="418595at2759"/>
<dbReference type="SUPFAM" id="SSF54631">
    <property type="entry name" value="CBS-domain pair"/>
    <property type="match status" value="2"/>
</dbReference>
<feature type="domain" description="CBS" evidence="3">
    <location>
        <begin position="170"/>
        <end position="229"/>
    </location>
</feature>
<dbReference type="SMART" id="SM00116">
    <property type="entry name" value="CBS"/>
    <property type="match status" value="2"/>
</dbReference>
<dbReference type="PANTHER" id="PTHR48108">
    <property type="entry name" value="CBS DOMAIN-CONTAINING PROTEIN CBSX2, CHLOROPLASTIC"/>
    <property type="match status" value="1"/>
</dbReference>
<evidence type="ECO:0000313" key="5">
    <source>
        <dbReference type="Proteomes" id="UP000019335"/>
    </source>
</evidence>
<evidence type="ECO:0000313" key="4">
    <source>
        <dbReference type="EMBL" id="EWM24213.1"/>
    </source>
</evidence>